<keyword evidence="3 11" id="KW-0812">Transmembrane</keyword>
<dbReference type="SMART" id="SM00744">
    <property type="entry name" value="RINGv"/>
    <property type="match status" value="1"/>
</dbReference>
<evidence type="ECO:0000256" key="7">
    <source>
        <dbReference type="ARBA" id="ARBA00022833"/>
    </source>
</evidence>
<dbReference type="OMA" id="NINSIRM"/>
<evidence type="ECO:0000256" key="4">
    <source>
        <dbReference type="ARBA" id="ARBA00022723"/>
    </source>
</evidence>
<comment type="caution">
    <text evidence="13">The sequence shown here is derived from an EMBL/GenBank/DDBJ whole genome shotgun (WGS) entry which is preliminary data.</text>
</comment>
<dbReference type="InterPro" id="IPR013083">
    <property type="entry name" value="Znf_RING/FYVE/PHD"/>
</dbReference>
<dbReference type="PANTHER" id="PTHR46065">
    <property type="entry name" value="E3 UBIQUITIN-PROTEIN LIGASE MARCH 2/3 FAMILY MEMBER"/>
    <property type="match status" value="1"/>
</dbReference>
<dbReference type="EMBL" id="JABSTV010001245">
    <property type="protein sequence ID" value="KAH7983262.1"/>
    <property type="molecule type" value="Genomic_DNA"/>
</dbReference>
<evidence type="ECO:0000313" key="13">
    <source>
        <dbReference type="EMBL" id="KAH7983262.1"/>
    </source>
</evidence>
<keyword evidence="6" id="KW-0833">Ubl conjugation pathway</keyword>
<dbReference type="InterPro" id="IPR011016">
    <property type="entry name" value="Znf_RING-CH"/>
</dbReference>
<dbReference type="VEuPathDB" id="VectorBase:RSAN_026481"/>
<dbReference type="GO" id="GO:0016020">
    <property type="term" value="C:membrane"/>
    <property type="evidence" value="ECO:0007669"/>
    <property type="project" value="UniProtKB-SubCell"/>
</dbReference>
<evidence type="ECO:0000313" key="14">
    <source>
        <dbReference type="Proteomes" id="UP000821837"/>
    </source>
</evidence>
<name>A0A9D4YN33_RHISA</name>
<keyword evidence="14" id="KW-1185">Reference proteome</keyword>
<accession>A0A9D4YN33</accession>
<evidence type="ECO:0000256" key="6">
    <source>
        <dbReference type="ARBA" id="ARBA00022786"/>
    </source>
</evidence>
<feature type="transmembrane region" description="Helical" evidence="11">
    <location>
        <begin position="176"/>
        <end position="194"/>
    </location>
</feature>
<keyword evidence="8 11" id="KW-1133">Transmembrane helix</keyword>
<proteinExistence type="predicted"/>
<evidence type="ECO:0000256" key="9">
    <source>
        <dbReference type="ARBA" id="ARBA00023136"/>
    </source>
</evidence>
<dbReference type="Proteomes" id="UP000821837">
    <property type="component" value="Chromosome 1"/>
</dbReference>
<dbReference type="SUPFAM" id="SSF57850">
    <property type="entry name" value="RING/U-box"/>
    <property type="match status" value="1"/>
</dbReference>
<evidence type="ECO:0000256" key="8">
    <source>
        <dbReference type="ARBA" id="ARBA00022989"/>
    </source>
</evidence>
<feature type="compositionally biased region" description="Low complexity" evidence="10">
    <location>
        <begin position="20"/>
        <end position="32"/>
    </location>
</feature>
<keyword evidence="5" id="KW-0863">Zinc-finger</keyword>
<dbReference type="PANTHER" id="PTHR46065:SF3">
    <property type="entry name" value="FI20425P1"/>
    <property type="match status" value="1"/>
</dbReference>
<evidence type="ECO:0000256" key="11">
    <source>
        <dbReference type="SAM" id="Phobius"/>
    </source>
</evidence>
<gene>
    <name evidence="13" type="ORF">HPB52_010534</name>
</gene>
<keyword evidence="4" id="KW-0479">Metal-binding</keyword>
<evidence type="ECO:0000256" key="3">
    <source>
        <dbReference type="ARBA" id="ARBA00022692"/>
    </source>
</evidence>
<keyword evidence="9 11" id="KW-0472">Membrane</keyword>
<reference evidence="13" key="2">
    <citation type="submission" date="2021-09" db="EMBL/GenBank/DDBJ databases">
        <authorList>
            <person name="Jia N."/>
            <person name="Wang J."/>
            <person name="Shi W."/>
            <person name="Du L."/>
            <person name="Sun Y."/>
            <person name="Zhan W."/>
            <person name="Jiang J."/>
            <person name="Wang Q."/>
            <person name="Zhang B."/>
            <person name="Ji P."/>
            <person name="Sakyi L.B."/>
            <person name="Cui X."/>
            <person name="Yuan T."/>
            <person name="Jiang B."/>
            <person name="Yang W."/>
            <person name="Lam T.T.-Y."/>
            <person name="Chang Q."/>
            <person name="Ding S."/>
            <person name="Wang X."/>
            <person name="Zhu J."/>
            <person name="Ruan X."/>
            <person name="Zhao L."/>
            <person name="Wei J."/>
            <person name="Que T."/>
            <person name="Du C."/>
            <person name="Cheng J."/>
            <person name="Dai P."/>
            <person name="Han X."/>
            <person name="Huang E."/>
            <person name="Gao Y."/>
            <person name="Liu J."/>
            <person name="Shao H."/>
            <person name="Ye R."/>
            <person name="Li L."/>
            <person name="Wei W."/>
            <person name="Wang X."/>
            <person name="Wang C."/>
            <person name="Huo Q."/>
            <person name="Li W."/>
            <person name="Guo W."/>
            <person name="Chen H."/>
            <person name="Chen S."/>
            <person name="Zhou L."/>
            <person name="Zhou L."/>
            <person name="Ni X."/>
            <person name="Tian J."/>
            <person name="Zhou Y."/>
            <person name="Sheng Y."/>
            <person name="Liu T."/>
            <person name="Pan Y."/>
            <person name="Xia L."/>
            <person name="Li J."/>
            <person name="Zhao F."/>
            <person name="Cao W."/>
        </authorList>
    </citation>
    <scope>NUCLEOTIDE SEQUENCE</scope>
    <source>
        <strain evidence="13">Rsan-2018</strain>
        <tissue evidence="13">Larvae</tissue>
    </source>
</reference>
<dbReference type="PROSITE" id="PS51292">
    <property type="entry name" value="ZF_RING_CH"/>
    <property type="match status" value="1"/>
</dbReference>
<dbReference type="Pfam" id="PF12906">
    <property type="entry name" value="RINGv"/>
    <property type="match status" value="1"/>
</dbReference>
<sequence>MSSSLPFSSRGPETRGARHSLSSDTDSSGSSAIDDEPAFVNSSVDSEDDVAARSNGDRAPSPRIPEEVSDEPTRDSLPLDAATGYRSRAGSSGPMCRICHESDQKDKLESPCSCSGTIGFVHASCLEHWLTERNVNFCELCGHRFQVVTQPLTALRFFRWVSQSKGWLSRECLCDLFGLSIVILFAVCVFYVLARWVLKSDRVAWCVVFLYLINIT</sequence>
<feature type="region of interest" description="Disordered" evidence="10">
    <location>
        <begin position="1"/>
        <end position="92"/>
    </location>
</feature>
<evidence type="ECO:0000256" key="2">
    <source>
        <dbReference type="ARBA" id="ARBA00022679"/>
    </source>
</evidence>
<dbReference type="OrthoDB" id="6495498at2759"/>
<feature type="domain" description="RING-CH-type" evidence="12">
    <location>
        <begin position="88"/>
        <end position="148"/>
    </location>
</feature>
<reference evidence="13" key="1">
    <citation type="journal article" date="2020" name="Cell">
        <title>Large-Scale Comparative Analyses of Tick Genomes Elucidate Their Genetic Diversity and Vector Capacities.</title>
        <authorList>
            <consortium name="Tick Genome and Microbiome Consortium (TIGMIC)"/>
            <person name="Jia N."/>
            <person name="Wang J."/>
            <person name="Shi W."/>
            <person name="Du L."/>
            <person name="Sun Y."/>
            <person name="Zhan W."/>
            <person name="Jiang J.F."/>
            <person name="Wang Q."/>
            <person name="Zhang B."/>
            <person name="Ji P."/>
            <person name="Bell-Sakyi L."/>
            <person name="Cui X.M."/>
            <person name="Yuan T.T."/>
            <person name="Jiang B.G."/>
            <person name="Yang W.F."/>
            <person name="Lam T.T."/>
            <person name="Chang Q.C."/>
            <person name="Ding S.J."/>
            <person name="Wang X.J."/>
            <person name="Zhu J.G."/>
            <person name="Ruan X.D."/>
            <person name="Zhao L."/>
            <person name="Wei J.T."/>
            <person name="Ye R.Z."/>
            <person name="Que T.C."/>
            <person name="Du C.H."/>
            <person name="Zhou Y.H."/>
            <person name="Cheng J.X."/>
            <person name="Dai P.F."/>
            <person name="Guo W.B."/>
            <person name="Han X.H."/>
            <person name="Huang E.J."/>
            <person name="Li L.F."/>
            <person name="Wei W."/>
            <person name="Gao Y.C."/>
            <person name="Liu J.Z."/>
            <person name="Shao H.Z."/>
            <person name="Wang X."/>
            <person name="Wang C.C."/>
            <person name="Yang T.C."/>
            <person name="Huo Q.B."/>
            <person name="Li W."/>
            <person name="Chen H.Y."/>
            <person name="Chen S.E."/>
            <person name="Zhou L.G."/>
            <person name="Ni X.B."/>
            <person name="Tian J.H."/>
            <person name="Sheng Y."/>
            <person name="Liu T."/>
            <person name="Pan Y.S."/>
            <person name="Xia L.Y."/>
            <person name="Li J."/>
            <person name="Zhao F."/>
            <person name="Cao W.C."/>
        </authorList>
    </citation>
    <scope>NUCLEOTIDE SEQUENCE</scope>
    <source>
        <strain evidence="13">Rsan-2018</strain>
    </source>
</reference>
<organism evidence="13 14">
    <name type="scientific">Rhipicephalus sanguineus</name>
    <name type="common">Brown dog tick</name>
    <name type="synonym">Ixodes sanguineus</name>
    <dbReference type="NCBI Taxonomy" id="34632"/>
    <lineage>
        <taxon>Eukaryota</taxon>
        <taxon>Metazoa</taxon>
        <taxon>Ecdysozoa</taxon>
        <taxon>Arthropoda</taxon>
        <taxon>Chelicerata</taxon>
        <taxon>Arachnida</taxon>
        <taxon>Acari</taxon>
        <taxon>Parasitiformes</taxon>
        <taxon>Ixodida</taxon>
        <taxon>Ixodoidea</taxon>
        <taxon>Ixodidae</taxon>
        <taxon>Rhipicephalinae</taxon>
        <taxon>Rhipicephalus</taxon>
        <taxon>Rhipicephalus</taxon>
    </lineage>
</organism>
<comment type="subcellular location">
    <subcellularLocation>
        <location evidence="1">Membrane</location>
        <topology evidence="1">Multi-pass membrane protein</topology>
    </subcellularLocation>
</comment>
<evidence type="ECO:0000256" key="10">
    <source>
        <dbReference type="SAM" id="MobiDB-lite"/>
    </source>
</evidence>
<protein>
    <recommendedName>
        <fullName evidence="12">RING-CH-type domain-containing protein</fullName>
    </recommendedName>
</protein>
<evidence type="ECO:0000256" key="1">
    <source>
        <dbReference type="ARBA" id="ARBA00004141"/>
    </source>
</evidence>
<dbReference type="GO" id="GO:0008270">
    <property type="term" value="F:zinc ion binding"/>
    <property type="evidence" value="ECO:0007669"/>
    <property type="project" value="UniProtKB-KW"/>
</dbReference>
<dbReference type="AlphaFoldDB" id="A0A9D4YN33"/>
<evidence type="ECO:0000259" key="12">
    <source>
        <dbReference type="PROSITE" id="PS51292"/>
    </source>
</evidence>
<dbReference type="GO" id="GO:0016740">
    <property type="term" value="F:transferase activity"/>
    <property type="evidence" value="ECO:0007669"/>
    <property type="project" value="UniProtKB-KW"/>
</dbReference>
<keyword evidence="7" id="KW-0862">Zinc</keyword>
<dbReference type="Gene3D" id="3.30.40.10">
    <property type="entry name" value="Zinc/RING finger domain, C3HC4 (zinc finger)"/>
    <property type="match status" value="1"/>
</dbReference>
<evidence type="ECO:0000256" key="5">
    <source>
        <dbReference type="ARBA" id="ARBA00022771"/>
    </source>
</evidence>
<keyword evidence="2" id="KW-0808">Transferase</keyword>